<gene>
    <name evidence="3" type="ORF">HOLleu_20922</name>
</gene>
<dbReference type="EMBL" id="JAIZAY010000010">
    <property type="protein sequence ID" value="KAJ8034188.1"/>
    <property type="molecule type" value="Genomic_DNA"/>
</dbReference>
<name>A0A9Q1BVQ4_HOLLE</name>
<dbReference type="InterPro" id="IPR046616">
    <property type="entry name" value="DUF6729"/>
</dbReference>
<keyword evidence="4" id="KW-1185">Reference proteome</keyword>
<dbReference type="OrthoDB" id="10072098at2759"/>
<dbReference type="PANTHER" id="PTHR24401:SF29">
    <property type="entry name" value="SI:CH211-243P7.3-RELATED"/>
    <property type="match status" value="1"/>
</dbReference>
<dbReference type="Pfam" id="PF20499">
    <property type="entry name" value="DUF6729"/>
    <property type="match status" value="1"/>
</dbReference>
<reference evidence="3" key="1">
    <citation type="submission" date="2021-10" db="EMBL/GenBank/DDBJ databases">
        <title>Tropical sea cucumber genome reveals ecological adaptation and Cuvierian tubules defense mechanism.</title>
        <authorList>
            <person name="Chen T."/>
        </authorList>
    </citation>
    <scope>NUCLEOTIDE SEQUENCE</scope>
    <source>
        <strain evidence="3">Nanhai2018</strain>
        <tissue evidence="3">Muscle</tissue>
    </source>
</reference>
<evidence type="ECO:0000313" key="4">
    <source>
        <dbReference type="Proteomes" id="UP001152320"/>
    </source>
</evidence>
<dbReference type="PANTHER" id="PTHR24401">
    <property type="entry name" value="SI:CH211-243P7.3-RELATED"/>
    <property type="match status" value="1"/>
</dbReference>
<sequence>MPAEQQAWLGRVLYHTNPKTGKAEISQSADVVIYLTLAGLYRTVRNVLDIDGWYYMGTEYLECKFCKRKFAESSSLILDQLDRGRRSFFPALLTYSKKELQLHCKRRTRGTAETSRLIKEVIDIFSSDSGKDTMGISLLHRDSILQIWHEQQRHIECIQDPADTTIQLYTQTGSLVKGGQRLPIYRCARGSTSLESFHLHINRFIPGTTANDMHFQAYLLEGIVRWNEDRAFAALQTSTPRTHSYNSELRHEINRVNKIVYGSTVDETYQDPGRFTDEPEEQADILDDEGFEEQNNEDDPTICSLFDGQQPEQAGTSYKPPHLIQSVVDNIIHLWKRLLAAFQESQVLYPPRYRDDAQHTGRFMQKKTATSHTQTITQGTVSLRRAMVVGNSGPATSVDASPLVEAICLKLESICHSPQKVKGKRTVSRWKVILDKYHHIRNLVTLHARLMATTNLQLYELSQTTLLTWWNSRQKKLEKRVLTQTPPPPAAMEASTPLPPAKTIQYYSFIPSKSSHQGQTFLGKQASLSQLVVRQLLGLITLNYSNSRLYNQDLSHFQYLGPLSSIRGKER</sequence>
<evidence type="ECO:0000259" key="2">
    <source>
        <dbReference type="Pfam" id="PF20499"/>
    </source>
</evidence>
<dbReference type="AlphaFoldDB" id="A0A9Q1BVQ4"/>
<comment type="caution">
    <text evidence="3">The sequence shown here is derived from an EMBL/GenBank/DDBJ whole genome shotgun (WGS) entry which is preliminary data.</text>
</comment>
<proteinExistence type="predicted"/>
<dbReference type="Proteomes" id="UP001152320">
    <property type="component" value="Chromosome 10"/>
</dbReference>
<protein>
    <recommendedName>
        <fullName evidence="2">DUF6729 domain-containing protein</fullName>
    </recommendedName>
</protein>
<evidence type="ECO:0000256" key="1">
    <source>
        <dbReference type="SAM" id="MobiDB-lite"/>
    </source>
</evidence>
<feature type="domain" description="DUF6729" evidence="2">
    <location>
        <begin position="34"/>
        <end position="121"/>
    </location>
</feature>
<organism evidence="3 4">
    <name type="scientific">Holothuria leucospilota</name>
    <name type="common">Black long sea cucumber</name>
    <name type="synonym">Mertensiothuria leucospilota</name>
    <dbReference type="NCBI Taxonomy" id="206669"/>
    <lineage>
        <taxon>Eukaryota</taxon>
        <taxon>Metazoa</taxon>
        <taxon>Echinodermata</taxon>
        <taxon>Eleutherozoa</taxon>
        <taxon>Echinozoa</taxon>
        <taxon>Holothuroidea</taxon>
        <taxon>Aspidochirotacea</taxon>
        <taxon>Aspidochirotida</taxon>
        <taxon>Holothuriidae</taxon>
        <taxon>Holothuria</taxon>
    </lineage>
</organism>
<accession>A0A9Q1BVQ4</accession>
<feature type="region of interest" description="Disordered" evidence="1">
    <location>
        <begin position="292"/>
        <end position="319"/>
    </location>
</feature>
<evidence type="ECO:0000313" key="3">
    <source>
        <dbReference type="EMBL" id="KAJ8034188.1"/>
    </source>
</evidence>